<accession>A0A1M6CSM1</accession>
<evidence type="ECO:0000259" key="7">
    <source>
        <dbReference type="PROSITE" id="PS51462"/>
    </source>
</evidence>
<evidence type="ECO:0000313" key="8">
    <source>
        <dbReference type="EMBL" id="SHI63986.1"/>
    </source>
</evidence>
<dbReference type="OrthoDB" id="9805905at2"/>
<dbReference type="RefSeq" id="WP_073327174.1">
    <property type="nucleotide sequence ID" value="NZ_FQYO01000002.1"/>
</dbReference>
<evidence type="ECO:0000256" key="5">
    <source>
        <dbReference type="ARBA" id="ARBA00022842"/>
    </source>
</evidence>
<dbReference type="Gene3D" id="3.90.79.10">
    <property type="entry name" value="Nucleoside Triphosphate Pyrophosphohydrolase"/>
    <property type="match status" value="1"/>
</dbReference>
<dbReference type="InterPro" id="IPR015797">
    <property type="entry name" value="NUDIX_hydrolase-like_dom_sf"/>
</dbReference>
<evidence type="ECO:0000256" key="4">
    <source>
        <dbReference type="ARBA" id="ARBA00022801"/>
    </source>
</evidence>
<evidence type="ECO:0000256" key="6">
    <source>
        <dbReference type="ARBA" id="ARBA00023211"/>
    </source>
</evidence>
<keyword evidence="6" id="KW-0464">Manganese</keyword>
<dbReference type="PROSITE" id="PS51462">
    <property type="entry name" value="NUDIX"/>
    <property type="match status" value="1"/>
</dbReference>
<dbReference type="PANTHER" id="PTHR12318">
    <property type="entry name" value="TESTOSTERONE-REGULATED PROTEIN RP2"/>
    <property type="match status" value="1"/>
</dbReference>
<dbReference type="AlphaFoldDB" id="A0A1M6CSM1"/>
<organism evidence="8 9">
    <name type="scientific">Wenxinia saemankumensis</name>
    <dbReference type="NCBI Taxonomy" id="1447782"/>
    <lineage>
        <taxon>Bacteria</taxon>
        <taxon>Pseudomonadati</taxon>
        <taxon>Pseudomonadota</taxon>
        <taxon>Alphaproteobacteria</taxon>
        <taxon>Rhodobacterales</taxon>
        <taxon>Roseobacteraceae</taxon>
        <taxon>Wenxinia</taxon>
    </lineage>
</organism>
<evidence type="ECO:0000256" key="3">
    <source>
        <dbReference type="ARBA" id="ARBA00022723"/>
    </source>
</evidence>
<evidence type="ECO:0000256" key="1">
    <source>
        <dbReference type="ARBA" id="ARBA00001936"/>
    </source>
</evidence>
<keyword evidence="5" id="KW-0460">Magnesium</keyword>
<dbReference type="InterPro" id="IPR000086">
    <property type="entry name" value="NUDIX_hydrolase_dom"/>
</dbReference>
<keyword evidence="3" id="KW-0479">Metal-binding</keyword>
<dbReference type="SUPFAM" id="SSF55811">
    <property type="entry name" value="Nudix"/>
    <property type="match status" value="1"/>
</dbReference>
<dbReference type="STRING" id="1447782.SAMN05444417_1344"/>
<sequence length="222" mass="23403">MGQADARLRAGPGGVIVLRQGRDGPAVLMGQRGQGAVFMPGKTVFPGGAVDPGDAAIPLDLSPTCAARLGAESARCPTALAAAALRELHEETAQAFGRPAPWPDPPPGWAAFAARGLRPDAAPLTFVFRAVTPVGRPRRFDARFFLAEADRLATDPDAFDGAEDELSYLAWVPLDETRARDLPFVTRLVLAEIAAGMGRAGPPEAVPFLRFEAGAQRITRIA</sequence>
<gene>
    <name evidence="8" type="ORF">SAMN05444417_1344</name>
</gene>
<dbReference type="GO" id="GO:0016818">
    <property type="term" value="F:hydrolase activity, acting on acid anhydrides, in phosphorus-containing anhydrides"/>
    <property type="evidence" value="ECO:0007669"/>
    <property type="project" value="InterPro"/>
</dbReference>
<reference evidence="8 9" key="1">
    <citation type="submission" date="2016-11" db="EMBL/GenBank/DDBJ databases">
        <authorList>
            <person name="Jaros S."/>
            <person name="Januszkiewicz K."/>
            <person name="Wedrychowicz H."/>
        </authorList>
    </citation>
    <scope>NUCLEOTIDE SEQUENCE [LARGE SCALE GENOMIC DNA]</scope>
    <source>
        <strain evidence="8 9">DSM 100565</strain>
    </source>
</reference>
<keyword evidence="4" id="KW-0378">Hydrolase</keyword>
<keyword evidence="9" id="KW-1185">Reference proteome</keyword>
<dbReference type="Proteomes" id="UP000184292">
    <property type="component" value="Unassembled WGS sequence"/>
</dbReference>
<proteinExistence type="predicted"/>
<dbReference type="InterPro" id="IPR039121">
    <property type="entry name" value="NUDT19"/>
</dbReference>
<comment type="cofactor">
    <cofactor evidence="2">
        <name>Mg(2+)</name>
        <dbReference type="ChEBI" id="CHEBI:18420"/>
    </cofactor>
</comment>
<dbReference type="GO" id="GO:0046872">
    <property type="term" value="F:metal ion binding"/>
    <property type="evidence" value="ECO:0007669"/>
    <property type="project" value="UniProtKB-KW"/>
</dbReference>
<feature type="domain" description="Nudix hydrolase" evidence="7">
    <location>
        <begin position="8"/>
        <end position="194"/>
    </location>
</feature>
<dbReference type="PANTHER" id="PTHR12318:SF0">
    <property type="entry name" value="ACYL-COENZYME A DIPHOSPHATASE NUDT19"/>
    <property type="match status" value="1"/>
</dbReference>
<evidence type="ECO:0000256" key="2">
    <source>
        <dbReference type="ARBA" id="ARBA00001946"/>
    </source>
</evidence>
<comment type="cofactor">
    <cofactor evidence="1">
        <name>Mn(2+)</name>
        <dbReference type="ChEBI" id="CHEBI:29035"/>
    </cofactor>
</comment>
<protein>
    <submittedName>
        <fullName evidence="8">8-oxo-dGTP pyrophosphatase MutT, NUDIX family</fullName>
    </submittedName>
</protein>
<dbReference type="EMBL" id="FQYO01000002">
    <property type="protein sequence ID" value="SHI63986.1"/>
    <property type="molecule type" value="Genomic_DNA"/>
</dbReference>
<evidence type="ECO:0000313" key="9">
    <source>
        <dbReference type="Proteomes" id="UP000184292"/>
    </source>
</evidence>
<name>A0A1M6CSM1_9RHOB</name>